<dbReference type="EMBL" id="UYJE01008457">
    <property type="protein sequence ID" value="VDI64041.1"/>
    <property type="molecule type" value="Genomic_DNA"/>
</dbReference>
<dbReference type="Gene3D" id="3.90.640.10">
    <property type="entry name" value="Actin, Chain A, domain 4"/>
    <property type="match status" value="1"/>
</dbReference>
<dbReference type="SUPFAM" id="SSF53067">
    <property type="entry name" value="Actin-like ATPase domain"/>
    <property type="match status" value="2"/>
</dbReference>
<dbReference type="InterPro" id="IPR043129">
    <property type="entry name" value="ATPase_NBD"/>
</dbReference>
<evidence type="ECO:0000313" key="6">
    <source>
        <dbReference type="Proteomes" id="UP000596742"/>
    </source>
</evidence>
<dbReference type="PROSITE" id="PS50017">
    <property type="entry name" value="DEATH_DOMAIN"/>
    <property type="match status" value="1"/>
</dbReference>
<dbReference type="GO" id="GO:0005524">
    <property type="term" value="F:ATP binding"/>
    <property type="evidence" value="ECO:0007669"/>
    <property type="project" value="UniProtKB-KW"/>
</dbReference>
<keyword evidence="6" id="KW-1185">Reference proteome</keyword>
<evidence type="ECO:0000313" key="5">
    <source>
        <dbReference type="EMBL" id="VDI64041.1"/>
    </source>
</evidence>
<dbReference type="PANTHER" id="PTHR14187:SF5">
    <property type="entry name" value="HEAT SHOCK 70 KDA PROTEIN 12A"/>
    <property type="match status" value="1"/>
</dbReference>
<keyword evidence="2" id="KW-0547">Nucleotide-binding</keyword>
<dbReference type="InterPro" id="IPR027417">
    <property type="entry name" value="P-loop_NTPase"/>
</dbReference>
<evidence type="ECO:0000256" key="1">
    <source>
        <dbReference type="ARBA" id="ARBA00007381"/>
    </source>
</evidence>
<dbReference type="CDD" id="cd01670">
    <property type="entry name" value="Death"/>
    <property type="match status" value="1"/>
</dbReference>
<dbReference type="InterPro" id="IPR011029">
    <property type="entry name" value="DEATH-like_dom_sf"/>
</dbReference>
<dbReference type="Gene3D" id="1.10.533.10">
    <property type="entry name" value="Death Domain, Fas"/>
    <property type="match status" value="2"/>
</dbReference>
<reference evidence="5" key="1">
    <citation type="submission" date="2018-11" db="EMBL/GenBank/DDBJ databases">
        <authorList>
            <person name="Alioto T."/>
            <person name="Alioto T."/>
        </authorList>
    </citation>
    <scope>NUCLEOTIDE SEQUENCE</scope>
</reference>
<protein>
    <recommendedName>
        <fullName evidence="4">Death domain-containing protein</fullName>
    </recommendedName>
</protein>
<dbReference type="Gene3D" id="3.40.50.300">
    <property type="entry name" value="P-loop containing nucleotide triphosphate hydrolases"/>
    <property type="match status" value="1"/>
</dbReference>
<dbReference type="SUPFAM" id="SSF47986">
    <property type="entry name" value="DEATH domain"/>
    <property type="match status" value="1"/>
</dbReference>
<dbReference type="Pfam" id="PF00012">
    <property type="entry name" value="HSP70"/>
    <property type="match status" value="1"/>
</dbReference>
<sequence length="1351" mass="154867">MDRTLENFNYDRLGNSIFVVGIDIGSEYSGYAFASRRDIMHDPPQIRTHLWKGSQLLRHKCPTAILFDINEKINAFGFEAENQYSEILADEEQDDYYYFKSFRNAIHQREAGNAMIKDVSGKPLKAVQVMGQTIGYLKHEAMNKIRQMLKVHADDDDFYFVLTVPATWNDQERHFMKQASYVAGIKEDKLDIVCESEAASLFMSTSPYITSGVLKSIKKGEKYMIIDIGGSFKVTCNCQTETVQDIVAPSGGGMGGKSVDLAFYIFLCEICGRQIMEYFKLEEHDDYIDLFREFETKKHSISSTRNSNVVITLPMSLIDLVRQKHRVFERAIEQSPYKETVKYSKQKLHMPPDTFRRLFEPSIRAIIKHVAEMQKNPKVEDINTFVMVGGFVECELVQDAVYSYFGKSKSILIPKEAGNAVMKGAVLFAFQPKAKTDLLLSKISKMQGDDFKDLISKGDFASYENRVYLAGACNIGKSSLASILIGDEVPTKWHSTDGLVIHFGRNGIHLEDKKMIPLGQSDTNILKKLLLGNPNVEATTTVNSESNLPTGIQNRIQENNQIETASNLPSKHAEHADTAIEKLSIAPDLTTTTENLTKKQDLQAVELKVEQHSNLQLPHVTNQTHTSIQSDVLQEIRHGKYKIRVAPSDLVDFGGQRSFDMTHQLFIQHKGTFVLMFDGRYGLHSPLKEYPQGDITAKDILVHWVDSILIYCGEGDDKMPMILFAATHSDRLLLDQITVEKRNFTSELTTLFQNHSQKKHIIFDRIFFINATNSEDPEIELLKDALVDIAFQQPTWGQRMPMAWVPLELQISEMRTKGINLVTKETIQELNLSNPDFMLNEFRLDEFLKLQHSLGKIMYFDQPTLQDFVIIQPSAMVNILRSFVTDKIFWPEDRGLRKTLEGMVNTGTVKRKQLFDLWSQPQFKEIMSSDLHREYVIQVLVHLDILVEPKRDDNQGSQNQTYLVPCLVKSKIPCEFLKFEEQKTICLAYQLTEKLIPSSLCFKLIGAAIATWPLKEANGSVCLYNESAIMHIDENNELLISIKGQRVIIYLSNQSSKHLISPDIAASIQECLTLVLQRVLLFYHECFGKSTTKLDVRNLFKIEVGVICKGELCVVPLFQAEKKKPWTCEKNKEHDTRYCLYWVFNKKIRTCEATCEGLETDALSLSPNDQHLVRLAKLISISLFDQFLIYLGMTRDEWEEIEYQYRQNGMLGMKLMALYEWKKKNETVKLQELLNALNGIERPHYLCQIVREDTNLYGIAESRLQISPPDEVLNELSRNLGNCVIQLGIELGINFSSIEESMYRFPKDMYGQIYDILKKWKQQRSPTIHRLMMALQRVDSRGLNFLRLKYK</sequence>
<dbReference type="GO" id="GO:0007165">
    <property type="term" value="P:signal transduction"/>
    <property type="evidence" value="ECO:0007669"/>
    <property type="project" value="InterPro"/>
</dbReference>
<dbReference type="PANTHER" id="PTHR14187">
    <property type="entry name" value="ALPHA KINASE/ELONGATION FACTOR 2 KINASE"/>
    <property type="match status" value="1"/>
</dbReference>
<gene>
    <name evidence="5" type="ORF">MGAL_10B063357</name>
</gene>
<dbReference type="Proteomes" id="UP000596742">
    <property type="component" value="Unassembled WGS sequence"/>
</dbReference>
<feature type="domain" description="Death" evidence="4">
    <location>
        <begin position="1269"/>
        <end position="1339"/>
    </location>
</feature>
<evidence type="ECO:0000256" key="3">
    <source>
        <dbReference type="ARBA" id="ARBA00022840"/>
    </source>
</evidence>
<evidence type="ECO:0000259" key="4">
    <source>
        <dbReference type="PROSITE" id="PS50017"/>
    </source>
</evidence>
<dbReference type="CDD" id="cd10229">
    <property type="entry name" value="ASKHA_NBD_HSP70_HSPA12"/>
    <property type="match status" value="1"/>
</dbReference>
<organism evidence="5 6">
    <name type="scientific">Mytilus galloprovincialis</name>
    <name type="common">Mediterranean mussel</name>
    <dbReference type="NCBI Taxonomy" id="29158"/>
    <lineage>
        <taxon>Eukaryota</taxon>
        <taxon>Metazoa</taxon>
        <taxon>Spiralia</taxon>
        <taxon>Lophotrochozoa</taxon>
        <taxon>Mollusca</taxon>
        <taxon>Bivalvia</taxon>
        <taxon>Autobranchia</taxon>
        <taxon>Pteriomorphia</taxon>
        <taxon>Mytilida</taxon>
        <taxon>Mytiloidea</taxon>
        <taxon>Mytilidae</taxon>
        <taxon>Mytilinae</taxon>
        <taxon>Mytilus</taxon>
    </lineage>
</organism>
<dbReference type="InterPro" id="IPR013126">
    <property type="entry name" value="Hsp_70_fam"/>
</dbReference>
<dbReference type="Gene3D" id="3.30.420.40">
    <property type="match status" value="2"/>
</dbReference>
<comment type="caution">
    <text evidence="5">The sequence shown here is derived from an EMBL/GenBank/DDBJ whole genome shotgun (WGS) entry which is preliminary data.</text>
</comment>
<name>A0A8B6GHJ2_MYTGA</name>
<dbReference type="OrthoDB" id="5962960at2759"/>
<keyword evidence="3" id="KW-0067">ATP-binding</keyword>
<dbReference type="SUPFAM" id="SSF52540">
    <property type="entry name" value="P-loop containing nucleoside triphosphate hydrolases"/>
    <property type="match status" value="1"/>
</dbReference>
<dbReference type="InterPro" id="IPR000488">
    <property type="entry name" value="Death_dom"/>
</dbReference>
<accession>A0A8B6GHJ2</accession>
<evidence type="ECO:0000256" key="2">
    <source>
        <dbReference type="ARBA" id="ARBA00022741"/>
    </source>
</evidence>
<proteinExistence type="inferred from homology"/>
<comment type="similarity">
    <text evidence="1">Belongs to the heat shock protein 70 family.</text>
</comment>
<dbReference type="GO" id="GO:0140662">
    <property type="term" value="F:ATP-dependent protein folding chaperone"/>
    <property type="evidence" value="ECO:0007669"/>
    <property type="project" value="InterPro"/>
</dbReference>